<name>A0A146FNS2_ASPKA</name>
<dbReference type="AlphaFoldDB" id="A0A146FNS2"/>
<evidence type="ECO:0000313" key="2">
    <source>
        <dbReference type="Proteomes" id="UP000075230"/>
    </source>
</evidence>
<evidence type="ECO:0000313" key="1">
    <source>
        <dbReference type="EMBL" id="GAT27490.1"/>
    </source>
</evidence>
<dbReference type="Proteomes" id="UP000075230">
    <property type="component" value="Unassembled WGS sequence"/>
</dbReference>
<organism evidence="1 2">
    <name type="scientific">Aspergillus kawachii</name>
    <name type="common">White koji mold</name>
    <name type="synonym">Aspergillus awamori var. kawachi</name>
    <dbReference type="NCBI Taxonomy" id="1069201"/>
    <lineage>
        <taxon>Eukaryota</taxon>
        <taxon>Fungi</taxon>
        <taxon>Dikarya</taxon>
        <taxon>Ascomycota</taxon>
        <taxon>Pezizomycotina</taxon>
        <taxon>Eurotiomycetes</taxon>
        <taxon>Eurotiomycetidae</taxon>
        <taxon>Eurotiales</taxon>
        <taxon>Aspergillaceae</taxon>
        <taxon>Aspergillus</taxon>
        <taxon>Aspergillus subgen. Circumdati</taxon>
    </lineage>
</organism>
<reference evidence="1 2" key="1">
    <citation type="journal article" date="2016" name="DNA Res.">
        <title>Genome sequence of Aspergillus luchuensis NBRC 4314.</title>
        <authorList>
            <person name="Yamada O."/>
            <person name="Machida M."/>
            <person name="Hosoyama A."/>
            <person name="Goto M."/>
            <person name="Takahashi T."/>
            <person name="Futagami T."/>
            <person name="Yamagata Y."/>
            <person name="Takeuchi M."/>
            <person name="Kobayashi T."/>
            <person name="Koike H."/>
            <person name="Abe K."/>
            <person name="Asai K."/>
            <person name="Arita M."/>
            <person name="Fujita N."/>
            <person name="Fukuda K."/>
            <person name="Higa K."/>
            <person name="Horikawa H."/>
            <person name="Ishikawa T."/>
            <person name="Jinno K."/>
            <person name="Kato Y."/>
            <person name="Kirimura K."/>
            <person name="Mizutani O."/>
            <person name="Nakasone K."/>
            <person name="Sano M."/>
            <person name="Shiraishi Y."/>
            <person name="Tsukahara M."/>
            <person name="Gomi K."/>
        </authorList>
    </citation>
    <scope>NUCLEOTIDE SEQUENCE [LARGE SCALE GENOMIC DNA]</scope>
    <source>
        <strain evidence="1 2">RIB 2604</strain>
    </source>
</reference>
<dbReference type="EMBL" id="BCWF01000021">
    <property type="protein sequence ID" value="GAT27490.1"/>
    <property type="molecule type" value="Genomic_DNA"/>
</dbReference>
<protein>
    <submittedName>
        <fullName evidence="1">F-box domain protein</fullName>
    </submittedName>
</protein>
<proteinExistence type="predicted"/>
<accession>A0A146FNS2</accession>
<sequence length="49" mass="5187">MLAAIIDITAITKDTMFTVDISITVDAFDIAAVVGNGGQVCPLLNLHRQ</sequence>
<reference evidence="2" key="2">
    <citation type="submission" date="2016-02" db="EMBL/GenBank/DDBJ databases">
        <title>Genome sequencing of Aspergillus luchuensis NBRC 4314.</title>
        <authorList>
            <person name="Yamada O."/>
        </authorList>
    </citation>
    <scope>NUCLEOTIDE SEQUENCE [LARGE SCALE GENOMIC DNA]</scope>
    <source>
        <strain evidence="2">RIB 2604</strain>
    </source>
</reference>
<comment type="caution">
    <text evidence="1">The sequence shown here is derived from an EMBL/GenBank/DDBJ whole genome shotgun (WGS) entry which is preliminary data.</text>
</comment>
<gene>
    <name evidence="1" type="ORF">RIB2604_02111840</name>
</gene>